<evidence type="ECO:0000313" key="1">
    <source>
        <dbReference type="EMBL" id="MSS89470.1"/>
    </source>
</evidence>
<dbReference type="Pfam" id="PF14198">
    <property type="entry name" value="TnpV"/>
    <property type="match status" value="1"/>
</dbReference>
<accession>A0A6N7WJ86</accession>
<reference evidence="1 2" key="1">
    <citation type="submission" date="2019-08" db="EMBL/GenBank/DDBJ databases">
        <title>In-depth cultivation of the pig gut microbiome towards novel bacterial diversity and tailored functional studies.</title>
        <authorList>
            <person name="Wylensek D."/>
            <person name="Hitch T.C.A."/>
            <person name="Clavel T."/>
        </authorList>
    </citation>
    <scope>NUCLEOTIDE SEQUENCE [LARGE SCALE GENOMIC DNA]</scope>
    <source>
        <strain evidence="1 2">WCA-389-WT-23B</strain>
    </source>
</reference>
<gene>
    <name evidence="1" type="ORF">FYJ45_14600</name>
</gene>
<dbReference type="Proteomes" id="UP000436047">
    <property type="component" value="Unassembled WGS sequence"/>
</dbReference>
<keyword evidence="2" id="KW-1185">Reference proteome</keyword>
<protein>
    <submittedName>
        <fullName evidence="1">TnpV protein</fullName>
    </submittedName>
</protein>
<organism evidence="1 2">
    <name type="scientific">Eisenbergiella porci</name>
    <dbReference type="NCBI Taxonomy" id="2652274"/>
    <lineage>
        <taxon>Bacteria</taxon>
        <taxon>Bacillati</taxon>
        <taxon>Bacillota</taxon>
        <taxon>Clostridia</taxon>
        <taxon>Lachnospirales</taxon>
        <taxon>Lachnospiraceae</taxon>
        <taxon>Eisenbergiella</taxon>
    </lineage>
</organism>
<dbReference type="AlphaFoldDB" id="A0A6N7WJ86"/>
<dbReference type="InterPro" id="IPR026989">
    <property type="entry name" value="TnpV"/>
</dbReference>
<dbReference type="EMBL" id="VUMI01000023">
    <property type="protein sequence ID" value="MSS89470.1"/>
    <property type="molecule type" value="Genomic_DNA"/>
</dbReference>
<evidence type="ECO:0000313" key="2">
    <source>
        <dbReference type="Proteomes" id="UP000436047"/>
    </source>
</evidence>
<name>A0A6N7WJ86_9FIRM</name>
<comment type="caution">
    <text evidence="1">The sequence shown here is derived from an EMBL/GenBank/DDBJ whole genome shotgun (WGS) entry which is preliminary data.</text>
</comment>
<sequence>MTYTKAGDYLIPDIQLEEMEDRLLGKYGRMRRAYLEENNKLLYNHLTLTGKLFPHLWEVQETATARMKQLMEELLAADPAPDKKTRQMDWVRHMNALKAQAEEIVMAELINN</sequence>
<proteinExistence type="predicted"/>